<name>A0ABW4S8H3_9RHOB</name>
<dbReference type="EMBL" id="JBHUGH010000013">
    <property type="protein sequence ID" value="MFD1913832.1"/>
    <property type="molecule type" value="Genomic_DNA"/>
</dbReference>
<reference evidence="2" key="1">
    <citation type="journal article" date="2019" name="Int. J. Syst. Evol. Microbiol.">
        <title>The Global Catalogue of Microorganisms (GCM) 10K type strain sequencing project: providing services to taxonomists for standard genome sequencing and annotation.</title>
        <authorList>
            <consortium name="The Broad Institute Genomics Platform"/>
            <consortium name="The Broad Institute Genome Sequencing Center for Infectious Disease"/>
            <person name="Wu L."/>
            <person name="Ma J."/>
        </authorList>
    </citation>
    <scope>NUCLEOTIDE SEQUENCE [LARGE SCALE GENOMIC DNA]</scope>
    <source>
        <strain evidence="2">CGMCC 4.7242</strain>
    </source>
</reference>
<protein>
    <recommendedName>
        <fullName evidence="3">ASCH domain-containing protein</fullName>
    </recommendedName>
</protein>
<accession>A0ABW4S8H3</accession>
<gene>
    <name evidence="1" type="ORF">ACFSGJ_16580</name>
</gene>
<organism evidence="1 2">
    <name type="scientific">Halodurantibacterium flavum</name>
    <dbReference type="NCBI Taxonomy" id="1382802"/>
    <lineage>
        <taxon>Bacteria</taxon>
        <taxon>Pseudomonadati</taxon>
        <taxon>Pseudomonadota</taxon>
        <taxon>Alphaproteobacteria</taxon>
        <taxon>Rhodobacterales</taxon>
        <taxon>Paracoccaceae</taxon>
        <taxon>Halodurantibacterium</taxon>
    </lineage>
</organism>
<evidence type="ECO:0008006" key="3">
    <source>
        <dbReference type="Google" id="ProtNLM"/>
    </source>
</evidence>
<sequence length="188" mass="21765">MGDRPIIFSAPMVRAMLDGRKTQTRRVLKRTDLMEWNGREMKPIPVGYAPGDRLWVREAWTARMTHGWTIADARSRMYQEEILYRADGHESIDGWWPSIHMPREFSRLTLIVTDVRVQRLEEISRGDAMEEGCPHANMAEGPDPRSWFSSLWNSLHGPEAWKANPWVAALTFTVHRCNIDRLSGGRHV</sequence>
<comment type="caution">
    <text evidence="1">The sequence shown here is derived from an EMBL/GenBank/DDBJ whole genome shotgun (WGS) entry which is preliminary data.</text>
</comment>
<dbReference type="Proteomes" id="UP001597353">
    <property type="component" value="Unassembled WGS sequence"/>
</dbReference>
<proteinExistence type="predicted"/>
<evidence type="ECO:0000313" key="2">
    <source>
        <dbReference type="Proteomes" id="UP001597353"/>
    </source>
</evidence>
<evidence type="ECO:0000313" key="1">
    <source>
        <dbReference type="EMBL" id="MFD1913832.1"/>
    </source>
</evidence>
<keyword evidence="2" id="KW-1185">Reference proteome</keyword>